<dbReference type="Proteomes" id="UP000694393">
    <property type="component" value="Unplaced"/>
</dbReference>
<name>A0A8C8VH16_9SAUR</name>
<feature type="transmembrane region" description="Helical" evidence="13">
    <location>
        <begin position="195"/>
        <end position="217"/>
    </location>
</feature>
<dbReference type="PRINTS" id="PR00245">
    <property type="entry name" value="OLFACTORYR"/>
</dbReference>
<evidence type="ECO:0000256" key="2">
    <source>
        <dbReference type="ARBA" id="ARBA00004651"/>
    </source>
</evidence>
<comment type="function">
    <text evidence="1">Odorant receptor.</text>
</comment>
<evidence type="ECO:0000256" key="3">
    <source>
        <dbReference type="ARBA" id="ARBA00022475"/>
    </source>
</evidence>
<evidence type="ECO:0000256" key="6">
    <source>
        <dbReference type="ARBA" id="ARBA00022725"/>
    </source>
</evidence>
<keyword evidence="6 13" id="KW-0552">Olfaction</keyword>
<keyword evidence="7 13" id="KW-1133">Transmembrane helix</keyword>
<evidence type="ECO:0000313" key="15">
    <source>
        <dbReference type="Ensembl" id="ENSPCEP00000007506.1"/>
    </source>
</evidence>
<feature type="transmembrane region" description="Helical" evidence="13">
    <location>
        <begin position="138"/>
        <end position="156"/>
    </location>
</feature>
<dbReference type="GO" id="GO:0004930">
    <property type="term" value="F:G protein-coupled receptor activity"/>
    <property type="evidence" value="ECO:0007669"/>
    <property type="project" value="UniProtKB-KW"/>
</dbReference>
<dbReference type="InterPro" id="IPR000725">
    <property type="entry name" value="Olfact_rcpt"/>
</dbReference>
<feature type="transmembrane region" description="Helical" evidence="13">
    <location>
        <begin position="297"/>
        <end position="317"/>
    </location>
</feature>
<evidence type="ECO:0000256" key="9">
    <source>
        <dbReference type="ARBA" id="ARBA00023136"/>
    </source>
</evidence>
<feature type="transmembrane region" description="Helical" evidence="13">
    <location>
        <begin position="238"/>
        <end position="258"/>
    </location>
</feature>
<dbReference type="GO" id="GO:0005886">
    <property type="term" value="C:plasma membrane"/>
    <property type="evidence" value="ECO:0007669"/>
    <property type="project" value="UniProtKB-SubCell"/>
</dbReference>
<keyword evidence="16" id="KW-1185">Reference proteome</keyword>
<dbReference type="Pfam" id="PF13853">
    <property type="entry name" value="7tm_4"/>
    <property type="match status" value="2"/>
</dbReference>
<evidence type="ECO:0000256" key="1">
    <source>
        <dbReference type="ARBA" id="ARBA00002936"/>
    </source>
</evidence>
<dbReference type="PROSITE" id="PS50262">
    <property type="entry name" value="G_PROTEIN_RECEP_F1_2"/>
    <property type="match status" value="1"/>
</dbReference>
<organism evidence="15 16">
    <name type="scientific">Pelusios castaneus</name>
    <name type="common">West African mud turtle</name>
    <dbReference type="NCBI Taxonomy" id="367368"/>
    <lineage>
        <taxon>Eukaryota</taxon>
        <taxon>Metazoa</taxon>
        <taxon>Chordata</taxon>
        <taxon>Craniata</taxon>
        <taxon>Vertebrata</taxon>
        <taxon>Euteleostomi</taxon>
        <taxon>Archelosauria</taxon>
        <taxon>Testudinata</taxon>
        <taxon>Testudines</taxon>
        <taxon>Pleurodira</taxon>
        <taxon>Pelomedusidae</taxon>
        <taxon>Pelusios</taxon>
    </lineage>
</organism>
<feature type="transmembrane region" description="Helical" evidence="13">
    <location>
        <begin position="264"/>
        <end position="285"/>
    </location>
</feature>
<accession>A0A8C8VH16</accession>
<protein>
    <recommendedName>
        <fullName evidence="13">Olfactory receptor</fullName>
    </recommendedName>
</protein>
<keyword evidence="5 12" id="KW-0812">Transmembrane</keyword>
<dbReference type="SUPFAM" id="SSF81321">
    <property type="entry name" value="Family A G protein-coupled receptor-like"/>
    <property type="match status" value="2"/>
</dbReference>
<keyword evidence="3 13" id="KW-1003">Cell membrane</keyword>
<proteinExistence type="inferred from homology"/>
<feature type="transmembrane region" description="Helical" evidence="13">
    <location>
        <begin position="337"/>
        <end position="356"/>
    </location>
</feature>
<reference evidence="15" key="1">
    <citation type="submission" date="2025-08" db="UniProtKB">
        <authorList>
            <consortium name="Ensembl"/>
        </authorList>
    </citation>
    <scope>IDENTIFICATION</scope>
</reference>
<keyword evidence="8 12" id="KW-0297">G-protein coupled receptor</keyword>
<keyword evidence="10 12" id="KW-0675">Receptor</keyword>
<dbReference type="PROSITE" id="PS00237">
    <property type="entry name" value="G_PROTEIN_RECEP_F1_1"/>
    <property type="match status" value="1"/>
</dbReference>
<evidence type="ECO:0000256" key="13">
    <source>
        <dbReference type="RuleBase" id="RU363047"/>
    </source>
</evidence>
<dbReference type="PANTHER" id="PTHR26452">
    <property type="entry name" value="OLFACTORY RECEPTOR"/>
    <property type="match status" value="1"/>
</dbReference>
<evidence type="ECO:0000256" key="12">
    <source>
        <dbReference type="RuleBase" id="RU000688"/>
    </source>
</evidence>
<dbReference type="InterPro" id="IPR017452">
    <property type="entry name" value="GPCR_Rhodpsn_7TM"/>
</dbReference>
<evidence type="ECO:0000256" key="4">
    <source>
        <dbReference type="ARBA" id="ARBA00022606"/>
    </source>
</evidence>
<keyword evidence="9 13" id="KW-0472">Membrane</keyword>
<dbReference type="InterPro" id="IPR050516">
    <property type="entry name" value="Olfactory_GPCR"/>
</dbReference>
<evidence type="ECO:0000256" key="11">
    <source>
        <dbReference type="ARBA" id="ARBA00023224"/>
    </source>
</evidence>
<dbReference type="PRINTS" id="PR00237">
    <property type="entry name" value="GPCRRHODOPSN"/>
</dbReference>
<sequence>MSNRTFVTEFLLLGFSDIRELQILHFVGFLVIYLAVLVGNLLIFVVIAFDHHLHTPMYFFLMNLSVLDLGSISVTVPKSMANSLMNIRSISYTGCIAQVFLVSFFVSGDFALLTIMAYDRYIAICKPLHYEAIMNKRACVQMAASAWISVILYSAIHTTNTFAISFCGGNMVDQFFCEIPALLKLACADSYLPEVGFLAFSVCLALNCFVFIIISYVQIFTRVLRIPSVQGQHKAFSTCLPHLTVLSLLCSTGFFTYLNKLVCFALTWAVAGSSFILTFSSYGCILRTAWHMPSESGLQKALSTCGAHIAVTSMFYGSALSMYARPPGMESSNMDKVVSLFYCVLTPLLNPIIYTLRNDKVKEALRKAMMNSGFFRV</sequence>
<dbReference type="Gene3D" id="1.20.1070.10">
    <property type="entry name" value="Rhodopsin 7-helix transmembrane proteins"/>
    <property type="match status" value="2"/>
</dbReference>
<comment type="subcellular location">
    <subcellularLocation>
        <location evidence="2 13">Cell membrane</location>
        <topology evidence="2 13">Multi-pass membrane protein</topology>
    </subcellularLocation>
</comment>
<feature type="transmembrane region" description="Helical" evidence="13">
    <location>
        <begin position="96"/>
        <end position="118"/>
    </location>
</feature>
<dbReference type="GO" id="GO:0004984">
    <property type="term" value="F:olfactory receptor activity"/>
    <property type="evidence" value="ECO:0007669"/>
    <property type="project" value="InterPro"/>
</dbReference>
<feature type="transmembrane region" description="Helical" evidence="13">
    <location>
        <begin position="23"/>
        <end position="49"/>
    </location>
</feature>
<dbReference type="FunFam" id="1.20.1070.10:FF:000037">
    <property type="entry name" value="Olfactory receptor"/>
    <property type="match status" value="1"/>
</dbReference>
<keyword evidence="4 13" id="KW-0716">Sensory transduction</keyword>
<evidence type="ECO:0000256" key="8">
    <source>
        <dbReference type="ARBA" id="ARBA00023040"/>
    </source>
</evidence>
<comment type="similarity">
    <text evidence="12">Belongs to the G-protein coupled receptor 1 family.</text>
</comment>
<dbReference type="InterPro" id="IPR000276">
    <property type="entry name" value="GPCR_Rhodpsn"/>
</dbReference>
<evidence type="ECO:0000256" key="5">
    <source>
        <dbReference type="ARBA" id="ARBA00022692"/>
    </source>
</evidence>
<dbReference type="AlphaFoldDB" id="A0A8C8VH16"/>
<reference evidence="15" key="2">
    <citation type="submission" date="2025-09" db="UniProtKB">
        <authorList>
            <consortium name="Ensembl"/>
        </authorList>
    </citation>
    <scope>IDENTIFICATION</scope>
</reference>
<dbReference type="CDD" id="cd15227">
    <property type="entry name" value="7tmA_OR14-like"/>
    <property type="match status" value="1"/>
</dbReference>
<dbReference type="Ensembl" id="ENSPCET00000007775.1">
    <property type="protein sequence ID" value="ENSPCEP00000007506.1"/>
    <property type="gene ID" value="ENSPCEG00000006025.1"/>
</dbReference>
<evidence type="ECO:0000256" key="7">
    <source>
        <dbReference type="ARBA" id="ARBA00022989"/>
    </source>
</evidence>
<evidence type="ECO:0000256" key="10">
    <source>
        <dbReference type="ARBA" id="ARBA00023170"/>
    </source>
</evidence>
<evidence type="ECO:0000259" key="14">
    <source>
        <dbReference type="PROSITE" id="PS50262"/>
    </source>
</evidence>
<feature type="domain" description="G-protein coupled receptors family 1 profile" evidence="14">
    <location>
        <begin position="39"/>
        <end position="354"/>
    </location>
</feature>
<evidence type="ECO:0000313" key="16">
    <source>
        <dbReference type="Proteomes" id="UP000694393"/>
    </source>
</evidence>
<keyword evidence="11 12" id="KW-0807">Transducer</keyword>